<dbReference type="Proteomes" id="UP000316437">
    <property type="component" value="Unassembled WGS sequence"/>
</dbReference>
<accession>A0A543ELA7</accession>
<dbReference type="SUPFAM" id="SSF48295">
    <property type="entry name" value="TrpR-like"/>
    <property type="match status" value="1"/>
</dbReference>
<evidence type="ECO:0008006" key="3">
    <source>
        <dbReference type="Google" id="ProtNLM"/>
    </source>
</evidence>
<dbReference type="EMBL" id="VFPD01000001">
    <property type="protein sequence ID" value="TQM22309.1"/>
    <property type="molecule type" value="Genomic_DNA"/>
</dbReference>
<organism evidence="1 2">
    <name type="scientific">Chryseobacterium aquifrigidense</name>
    <dbReference type="NCBI Taxonomy" id="558021"/>
    <lineage>
        <taxon>Bacteria</taxon>
        <taxon>Pseudomonadati</taxon>
        <taxon>Bacteroidota</taxon>
        <taxon>Flavobacteriia</taxon>
        <taxon>Flavobacteriales</taxon>
        <taxon>Weeksellaceae</taxon>
        <taxon>Chryseobacterium group</taxon>
        <taxon>Chryseobacterium</taxon>
    </lineage>
</organism>
<evidence type="ECO:0000313" key="2">
    <source>
        <dbReference type="Proteomes" id="UP000316437"/>
    </source>
</evidence>
<evidence type="ECO:0000313" key="1">
    <source>
        <dbReference type="EMBL" id="TQM22309.1"/>
    </source>
</evidence>
<comment type="caution">
    <text evidence="1">The sequence shown here is derived from an EMBL/GenBank/DDBJ whole genome shotgun (WGS) entry which is preliminary data.</text>
</comment>
<name>A0A543ELA7_9FLAO</name>
<sequence>MKNEISPNYIAIYQDIIKIKYPEKEEKCKNLLQKHKLTTREVILLNTMIFGNEQPSPHKKNSKFRSYDKETVEYIIEYQNRNNLNLSQTSKHFKMSRNTLSKWRKDLAK</sequence>
<dbReference type="AlphaFoldDB" id="A0A543ELA7"/>
<dbReference type="GO" id="GO:0043565">
    <property type="term" value="F:sequence-specific DNA binding"/>
    <property type="evidence" value="ECO:0007669"/>
    <property type="project" value="InterPro"/>
</dbReference>
<keyword evidence="2" id="KW-1185">Reference proteome</keyword>
<protein>
    <recommendedName>
        <fullName evidence="3">Transposase</fullName>
    </recommendedName>
</protein>
<proteinExistence type="predicted"/>
<gene>
    <name evidence="1" type="ORF">FB551_2020</name>
</gene>
<dbReference type="InterPro" id="IPR010921">
    <property type="entry name" value="Trp_repressor/repl_initiator"/>
</dbReference>
<reference evidence="1 2" key="1">
    <citation type="submission" date="2019-06" db="EMBL/GenBank/DDBJ databases">
        <title>Sorghum-associated microbial communities from plants grown in Nebraska, USA.</title>
        <authorList>
            <person name="Schachtman D."/>
        </authorList>
    </citation>
    <scope>NUCLEOTIDE SEQUENCE [LARGE SCALE GENOMIC DNA]</scope>
    <source>
        <strain evidence="1 2">110</strain>
    </source>
</reference>
<dbReference type="RefSeq" id="WP_047433641.1">
    <property type="nucleotide sequence ID" value="NZ_VFPD01000001.1"/>
</dbReference>